<evidence type="ECO:0000313" key="2">
    <source>
        <dbReference type="Ensembl" id="ENSSTUP00000107965.1"/>
    </source>
</evidence>
<reference evidence="2" key="1">
    <citation type="submission" date="2025-08" db="UniProtKB">
        <authorList>
            <consortium name="Ensembl"/>
        </authorList>
    </citation>
    <scope>IDENTIFICATION</scope>
</reference>
<sequence length="215" mass="24616">MADNNTTAADGSSSSSLQQVIDRIVIVQLMNAIFIYIICLLIFTFFKKETFRSNTRSIFFTHTLLSNCLYLSRHLRKVAPLLARAAVTIPAAVCVVFYLLLSELTFATSFTLTAIEPGVLCGHLHASAPRRALYAEPFTLFLCLIQLWCLFMEAPILSIHLKLYNNMRFFDYIVFILAPRCLSPLVYGIRDEKFFSLHCIFWKIIYCVNLKVYCI</sequence>
<accession>A0A674EIV7</accession>
<dbReference type="OMA" id="TADCNNS"/>
<dbReference type="Ensembl" id="ENSSTUT00000115653.1">
    <property type="protein sequence ID" value="ENSSTUP00000107965.1"/>
    <property type="gene ID" value="ENSSTUG00000047997.1"/>
</dbReference>
<dbReference type="GeneTree" id="ENSGT00940000181974"/>
<keyword evidence="3" id="KW-1185">Reference proteome</keyword>
<feature type="transmembrane region" description="Helical" evidence="1">
    <location>
        <begin position="138"/>
        <end position="157"/>
    </location>
</feature>
<dbReference type="AlphaFoldDB" id="A0A674EIV7"/>
<dbReference type="Proteomes" id="UP000472277">
    <property type="component" value="Chromosome 26"/>
</dbReference>
<keyword evidence="1" id="KW-1133">Transmembrane helix</keyword>
<name>A0A674EIV7_SALTR</name>
<reference evidence="2" key="2">
    <citation type="submission" date="2025-09" db="UniProtKB">
        <authorList>
            <consortium name="Ensembl"/>
        </authorList>
    </citation>
    <scope>IDENTIFICATION</scope>
</reference>
<evidence type="ECO:0000256" key="1">
    <source>
        <dbReference type="SAM" id="Phobius"/>
    </source>
</evidence>
<keyword evidence="1" id="KW-0812">Transmembrane</keyword>
<protein>
    <recommendedName>
        <fullName evidence="4">G-protein coupled receptors family 1 profile domain-containing protein</fullName>
    </recommendedName>
</protein>
<proteinExistence type="predicted"/>
<feature type="transmembrane region" description="Helical" evidence="1">
    <location>
        <begin position="24"/>
        <end position="46"/>
    </location>
</feature>
<dbReference type="InParanoid" id="A0A674EIV7"/>
<organism evidence="2 3">
    <name type="scientific">Salmo trutta</name>
    <name type="common">Brown trout</name>
    <dbReference type="NCBI Taxonomy" id="8032"/>
    <lineage>
        <taxon>Eukaryota</taxon>
        <taxon>Metazoa</taxon>
        <taxon>Chordata</taxon>
        <taxon>Craniata</taxon>
        <taxon>Vertebrata</taxon>
        <taxon>Euteleostomi</taxon>
        <taxon>Actinopterygii</taxon>
        <taxon>Neopterygii</taxon>
        <taxon>Teleostei</taxon>
        <taxon>Protacanthopterygii</taxon>
        <taxon>Salmoniformes</taxon>
        <taxon>Salmonidae</taxon>
        <taxon>Salmoninae</taxon>
        <taxon>Salmo</taxon>
    </lineage>
</organism>
<keyword evidence="1" id="KW-0472">Membrane</keyword>
<evidence type="ECO:0008006" key="4">
    <source>
        <dbReference type="Google" id="ProtNLM"/>
    </source>
</evidence>
<feature type="transmembrane region" description="Helical" evidence="1">
    <location>
        <begin position="81"/>
        <end position="101"/>
    </location>
</feature>
<evidence type="ECO:0000313" key="3">
    <source>
        <dbReference type="Proteomes" id="UP000472277"/>
    </source>
</evidence>